<dbReference type="KEGG" id="str:Sterm_3592"/>
<dbReference type="PROSITE" id="PS51094">
    <property type="entry name" value="PTS_EIIA_TYPE_2"/>
    <property type="match status" value="1"/>
</dbReference>
<dbReference type="NCBIfam" id="TIGR00848">
    <property type="entry name" value="fruA"/>
    <property type="match status" value="1"/>
</dbReference>
<gene>
    <name evidence="15" type="ordered locus">Sterm_3592</name>
</gene>
<reference evidence="16" key="1">
    <citation type="submission" date="2009-09" db="EMBL/GenBank/DDBJ databases">
        <title>The complete chromosome of Sebaldella termitidis ATCC 33386.</title>
        <authorList>
            <consortium name="US DOE Joint Genome Institute (JGI-PGF)"/>
            <person name="Lucas S."/>
            <person name="Copeland A."/>
            <person name="Lapidus A."/>
            <person name="Glavina del Rio T."/>
            <person name="Dalin E."/>
            <person name="Tice H."/>
            <person name="Bruce D."/>
            <person name="Goodwin L."/>
            <person name="Pitluck S."/>
            <person name="Kyrpides N."/>
            <person name="Mavromatis K."/>
            <person name="Ivanova N."/>
            <person name="Mikhailova N."/>
            <person name="Sims D."/>
            <person name="Meincke L."/>
            <person name="Brettin T."/>
            <person name="Detter J.C."/>
            <person name="Han C."/>
            <person name="Larimer F."/>
            <person name="Land M."/>
            <person name="Hauser L."/>
            <person name="Markowitz V."/>
            <person name="Cheng J.F."/>
            <person name="Hugenholtz P."/>
            <person name="Woyke T."/>
            <person name="Wu D."/>
            <person name="Eisen J.A."/>
        </authorList>
    </citation>
    <scope>NUCLEOTIDE SEQUENCE [LARGE SCALE GENOMIC DNA]</scope>
    <source>
        <strain evidence="16">ATCC 33386 / NCTC 11300</strain>
    </source>
</reference>
<evidence type="ECO:0000256" key="2">
    <source>
        <dbReference type="ARBA" id="ARBA00022448"/>
    </source>
</evidence>
<dbReference type="RefSeq" id="WP_012863008.1">
    <property type="nucleotide sequence ID" value="NC_013517.1"/>
</dbReference>
<dbReference type="PROSITE" id="PS00372">
    <property type="entry name" value="PTS_EIIA_TYPE_2_HIS"/>
    <property type="match status" value="1"/>
</dbReference>
<dbReference type="Pfam" id="PF02302">
    <property type="entry name" value="PTS_IIB"/>
    <property type="match status" value="1"/>
</dbReference>
<feature type="domain" description="PTS EIIC type-2" evidence="14">
    <location>
        <begin position="290"/>
        <end position="626"/>
    </location>
</feature>
<keyword evidence="9 11" id="KW-1133">Transmembrane helix</keyword>
<feature type="transmembrane region" description="Helical" evidence="11">
    <location>
        <begin position="457"/>
        <end position="475"/>
    </location>
</feature>
<dbReference type="Pfam" id="PF02378">
    <property type="entry name" value="PTS_EIIC"/>
    <property type="match status" value="1"/>
</dbReference>
<dbReference type="Pfam" id="PF00359">
    <property type="entry name" value="PTS_EIIA_2"/>
    <property type="match status" value="1"/>
</dbReference>
<evidence type="ECO:0000313" key="16">
    <source>
        <dbReference type="Proteomes" id="UP000000845"/>
    </source>
</evidence>
<evidence type="ECO:0000256" key="4">
    <source>
        <dbReference type="ARBA" id="ARBA00022553"/>
    </source>
</evidence>
<dbReference type="InterPro" id="IPR036095">
    <property type="entry name" value="PTS_EIIB-like_sf"/>
</dbReference>
<evidence type="ECO:0000256" key="11">
    <source>
        <dbReference type="SAM" id="Phobius"/>
    </source>
</evidence>
<sequence>MNLKKLTNEDLVILKADYKSKQEALEALAEKLYESGKISDKEGYLKDVEAREKQGATNVGMKLAIPHGKSAFVLEPCFAAATVKTPIKDWEKIDETSEDAELIFLIAVPDSQAGSTHIEILTKLTSKLADEELIEKLLKADNEKKFLELLSEDEIKEDEKNFDTERLILGVTACPAGIAHTYMAAESLEKAGRKLNVKVRTEKQGANGIEGRFTNEELAKAEAVIFAAEVAVKEKERFAGIPSIEVPVAEPIKNGEGLIKKALEIAKKGRSVYAGAAQEPERKLSFREESKRAILTGISYIVPLIVAGGMLLAIATLMKQTLHLEALWDQENSWLWMYRKLSGGLLGTLMVPVLAAYISFSISDKPGLAPGFAAGFAANLINSGFLGGLVGGFLAGYIMKWIKANIKGGKTLAGFFNFFLYPVVGTFVVGTLMMFVVGKPVAWLNTALTDWLNAMQGANAIVLGAIIGAMVSFDLGGPVNKAAYAFCLGAMGNGNLVPYAAFASVKMVSAFTTTLVTKLKPHYFLEEERELGNSTWILGLAGITEGAIPVALNDPFRVLGAFVAGSMVTGAMVVYFKLGLGVPGAGILSMLFMNMDGAESSIAGGILWLIAALIGTVISTVLLLILKGHKYKKSISK</sequence>
<dbReference type="PANTHER" id="PTHR30505">
    <property type="entry name" value="FRUCTOSE-LIKE PERMEASE"/>
    <property type="match status" value="1"/>
</dbReference>
<feature type="transmembrane region" description="Helical" evidence="11">
    <location>
        <begin position="411"/>
        <end position="437"/>
    </location>
</feature>
<dbReference type="PROSITE" id="PS51099">
    <property type="entry name" value="PTS_EIIB_TYPE_2"/>
    <property type="match status" value="1"/>
</dbReference>
<evidence type="ECO:0000256" key="6">
    <source>
        <dbReference type="ARBA" id="ARBA00022679"/>
    </source>
</evidence>
<feature type="transmembrane region" description="Helical" evidence="11">
    <location>
        <begin position="338"/>
        <end position="360"/>
    </location>
</feature>
<dbReference type="InterPro" id="IPR016152">
    <property type="entry name" value="PTrfase/Anion_transptr"/>
</dbReference>
<feature type="domain" description="PTS EIIA type-2" evidence="12">
    <location>
        <begin position="5"/>
        <end position="153"/>
    </location>
</feature>
<dbReference type="SUPFAM" id="SSF55804">
    <property type="entry name" value="Phoshotransferase/anion transport protein"/>
    <property type="match status" value="1"/>
</dbReference>
<accession>D1ARE0</accession>
<dbReference type="InterPro" id="IPR050864">
    <property type="entry name" value="Bacterial_PTS_Sugar_Transport"/>
</dbReference>
<dbReference type="GO" id="GO:0005351">
    <property type="term" value="F:carbohydrate:proton symporter activity"/>
    <property type="evidence" value="ECO:0007669"/>
    <property type="project" value="InterPro"/>
</dbReference>
<dbReference type="InterPro" id="IPR003353">
    <property type="entry name" value="PTS_IIB_fruc"/>
</dbReference>
<dbReference type="eggNOG" id="COG1762">
    <property type="taxonomic scope" value="Bacteria"/>
</dbReference>
<keyword evidence="5" id="KW-0762">Sugar transport</keyword>
<feature type="transmembrane region" description="Helical" evidence="11">
    <location>
        <begin position="602"/>
        <end position="626"/>
    </location>
</feature>
<feature type="transmembrane region" description="Helical" evidence="11">
    <location>
        <begin position="293"/>
        <end position="317"/>
    </location>
</feature>
<evidence type="ECO:0000313" key="15">
    <source>
        <dbReference type="EMBL" id="ACZ10426.1"/>
    </source>
</evidence>
<keyword evidence="8 11" id="KW-0812">Transmembrane</keyword>
<dbReference type="PROSITE" id="PS51104">
    <property type="entry name" value="PTS_EIIC_TYPE_2"/>
    <property type="match status" value="1"/>
</dbReference>
<organism evidence="15 16">
    <name type="scientific">Sebaldella termitidis (strain ATCC 33386 / NCTC 11300)</name>
    <dbReference type="NCBI Taxonomy" id="526218"/>
    <lineage>
        <taxon>Bacteria</taxon>
        <taxon>Fusobacteriati</taxon>
        <taxon>Fusobacteriota</taxon>
        <taxon>Fusobacteriia</taxon>
        <taxon>Fusobacteriales</taxon>
        <taxon>Leptotrichiaceae</taxon>
        <taxon>Sebaldella</taxon>
    </lineage>
</organism>
<dbReference type="Gene3D" id="3.40.50.2300">
    <property type="match status" value="1"/>
</dbReference>
<evidence type="ECO:0000256" key="5">
    <source>
        <dbReference type="ARBA" id="ARBA00022597"/>
    </source>
</evidence>
<dbReference type="eggNOG" id="COG1445">
    <property type="taxonomic scope" value="Bacteria"/>
</dbReference>
<reference evidence="15 16" key="2">
    <citation type="journal article" date="2010" name="Stand. Genomic Sci.">
        <title>Complete genome sequence of Sebaldella termitidis type strain (NCTC 11300).</title>
        <authorList>
            <person name="Harmon-Smith M."/>
            <person name="Celia L."/>
            <person name="Chertkov O."/>
            <person name="Lapidus A."/>
            <person name="Copeland A."/>
            <person name="Glavina Del Rio T."/>
            <person name="Nolan M."/>
            <person name="Lucas S."/>
            <person name="Tice H."/>
            <person name="Cheng J.F."/>
            <person name="Han C."/>
            <person name="Detter J.C."/>
            <person name="Bruce D."/>
            <person name="Goodwin L."/>
            <person name="Pitluck S."/>
            <person name="Pati A."/>
            <person name="Liolios K."/>
            <person name="Ivanova N."/>
            <person name="Mavromatis K."/>
            <person name="Mikhailova N."/>
            <person name="Chen A."/>
            <person name="Palaniappan K."/>
            <person name="Land M."/>
            <person name="Hauser L."/>
            <person name="Chang Y.J."/>
            <person name="Jeffries C.D."/>
            <person name="Brettin T."/>
            <person name="Goker M."/>
            <person name="Beck B."/>
            <person name="Bristow J."/>
            <person name="Eisen J.A."/>
            <person name="Markowitz V."/>
            <person name="Hugenholtz P."/>
            <person name="Kyrpides N.C."/>
            <person name="Klenk H.P."/>
            <person name="Chen F."/>
        </authorList>
    </citation>
    <scope>NUCLEOTIDE SEQUENCE [LARGE SCALE GENOMIC DNA]</scope>
    <source>
        <strain evidence="16">ATCC 33386 / NCTC 11300</strain>
    </source>
</reference>
<evidence type="ECO:0000256" key="9">
    <source>
        <dbReference type="ARBA" id="ARBA00022989"/>
    </source>
</evidence>
<feature type="domain" description="PTS EIIB type-2" evidence="13">
    <location>
        <begin position="168"/>
        <end position="264"/>
    </location>
</feature>
<dbReference type="CDD" id="cd05569">
    <property type="entry name" value="PTS_IIB_fructose"/>
    <property type="match status" value="1"/>
</dbReference>
<dbReference type="PANTHER" id="PTHR30505:SF28">
    <property type="entry name" value="PTS SYSTEM 2-O-ALPHA-MANNOSYL-D-GLYCERATE-SPECIFIC EIIABC COMPONENT"/>
    <property type="match status" value="1"/>
</dbReference>
<evidence type="ECO:0000259" key="14">
    <source>
        <dbReference type="PROSITE" id="PS51104"/>
    </source>
</evidence>
<dbReference type="AlphaFoldDB" id="D1ARE0"/>
<keyword evidence="16" id="KW-1185">Reference proteome</keyword>
<evidence type="ECO:0000259" key="12">
    <source>
        <dbReference type="PROSITE" id="PS51094"/>
    </source>
</evidence>
<evidence type="ECO:0000256" key="10">
    <source>
        <dbReference type="ARBA" id="ARBA00023136"/>
    </source>
</evidence>
<dbReference type="NCBIfam" id="TIGR01427">
    <property type="entry name" value="PTS_IIC_fructo"/>
    <property type="match status" value="1"/>
</dbReference>
<evidence type="ECO:0000259" key="13">
    <source>
        <dbReference type="PROSITE" id="PS51099"/>
    </source>
</evidence>
<feature type="transmembrane region" description="Helical" evidence="11">
    <location>
        <begin position="372"/>
        <end position="399"/>
    </location>
</feature>
<keyword evidence="6" id="KW-0808">Transferase</keyword>
<evidence type="ECO:0000256" key="8">
    <source>
        <dbReference type="ARBA" id="ARBA00022692"/>
    </source>
</evidence>
<comment type="subcellular location">
    <subcellularLocation>
        <location evidence="1">Cell inner membrane</location>
        <topology evidence="1">Multi-pass membrane protein</topology>
    </subcellularLocation>
</comment>
<keyword evidence="2" id="KW-0813">Transport</keyword>
<dbReference type="InterPro" id="IPR006327">
    <property type="entry name" value="PTS_IIC_fruc"/>
</dbReference>
<dbReference type="HOGENOM" id="CLU_013155_1_2_0"/>
<dbReference type="InterPro" id="IPR013011">
    <property type="entry name" value="PTS_EIIB_2"/>
</dbReference>
<protein>
    <submittedName>
        <fullName evidence="15">PTS system, fructose subfamily, IIC subunit</fullName>
    </submittedName>
</protein>
<dbReference type="InterPro" id="IPR013014">
    <property type="entry name" value="PTS_EIIC_2"/>
</dbReference>
<keyword evidence="4" id="KW-0597">Phosphoprotein</keyword>
<proteinExistence type="predicted"/>
<dbReference type="SUPFAM" id="SSF52794">
    <property type="entry name" value="PTS system IIB component-like"/>
    <property type="match status" value="1"/>
</dbReference>
<dbReference type="Gene3D" id="3.40.930.10">
    <property type="entry name" value="Mannitol-specific EII, Chain A"/>
    <property type="match status" value="1"/>
</dbReference>
<keyword evidence="7" id="KW-0598">Phosphotransferase system</keyword>
<dbReference type="GO" id="GO:0009401">
    <property type="term" value="P:phosphoenolpyruvate-dependent sugar phosphotransferase system"/>
    <property type="evidence" value="ECO:0007669"/>
    <property type="project" value="UniProtKB-KW"/>
</dbReference>
<dbReference type="GO" id="GO:0022877">
    <property type="term" value="F:protein-N(PI)-phosphohistidine-fructose phosphotransferase system transporter activity"/>
    <property type="evidence" value="ECO:0007669"/>
    <property type="project" value="InterPro"/>
</dbReference>
<dbReference type="InterPro" id="IPR002178">
    <property type="entry name" value="PTS_EIIA_type-2_dom"/>
</dbReference>
<dbReference type="InterPro" id="IPR003352">
    <property type="entry name" value="PTS_EIIC"/>
</dbReference>
<keyword evidence="10 11" id="KW-0472">Membrane</keyword>
<dbReference type="NCBIfam" id="NF007293">
    <property type="entry name" value="PRK09765.1"/>
    <property type="match status" value="1"/>
</dbReference>
<dbReference type="NCBIfam" id="TIGR00829">
    <property type="entry name" value="FRU"/>
    <property type="match status" value="1"/>
</dbReference>
<name>D1ARE0_SEBTE</name>
<dbReference type="Proteomes" id="UP000000845">
    <property type="component" value="Chromosome"/>
</dbReference>
<dbReference type="GO" id="GO:0090563">
    <property type="term" value="F:protein-phosphocysteine-sugar phosphotransferase activity"/>
    <property type="evidence" value="ECO:0007669"/>
    <property type="project" value="TreeGrafter"/>
</dbReference>
<evidence type="ECO:0000256" key="3">
    <source>
        <dbReference type="ARBA" id="ARBA00022475"/>
    </source>
</evidence>
<dbReference type="CDD" id="cd00211">
    <property type="entry name" value="PTS_IIA_fru"/>
    <property type="match status" value="1"/>
</dbReference>
<evidence type="ECO:0000256" key="1">
    <source>
        <dbReference type="ARBA" id="ARBA00004429"/>
    </source>
</evidence>
<dbReference type="InterPro" id="IPR003501">
    <property type="entry name" value="PTS_EIIB_2/3"/>
</dbReference>
<keyword evidence="3" id="KW-1003">Cell membrane</keyword>
<dbReference type="eggNOG" id="COG1299">
    <property type="taxonomic scope" value="Bacteria"/>
</dbReference>
<evidence type="ECO:0000256" key="7">
    <source>
        <dbReference type="ARBA" id="ARBA00022683"/>
    </source>
</evidence>
<dbReference type="InterPro" id="IPR004715">
    <property type="entry name" value="PTS_IIA_fruc"/>
</dbReference>
<dbReference type="EMBL" id="CP001739">
    <property type="protein sequence ID" value="ACZ10426.1"/>
    <property type="molecule type" value="Genomic_DNA"/>
</dbReference>
<dbReference type="GO" id="GO:0005886">
    <property type="term" value="C:plasma membrane"/>
    <property type="evidence" value="ECO:0007669"/>
    <property type="project" value="UniProtKB-SubCell"/>
</dbReference>
<dbReference type="STRING" id="526218.Sterm_3592"/>